<dbReference type="OrthoDB" id="5453184at2"/>
<dbReference type="Proteomes" id="UP000242645">
    <property type="component" value="Chromosome"/>
</dbReference>
<protein>
    <recommendedName>
        <fullName evidence="1">AB hydrolase-1 domain-containing protein</fullName>
    </recommendedName>
</protein>
<organism evidence="2 3">
    <name type="scientific">Candidatus Desulfovibrio trichonymphae</name>
    <dbReference type="NCBI Taxonomy" id="1725232"/>
    <lineage>
        <taxon>Bacteria</taxon>
        <taxon>Pseudomonadati</taxon>
        <taxon>Thermodesulfobacteriota</taxon>
        <taxon>Desulfovibrionia</taxon>
        <taxon>Desulfovibrionales</taxon>
        <taxon>Desulfovibrionaceae</taxon>
        <taxon>Desulfovibrio</taxon>
    </lineage>
</organism>
<dbReference type="AlphaFoldDB" id="A0A1J1DPP7"/>
<proteinExistence type="predicted"/>
<accession>A0A1J1DPP7</accession>
<dbReference type="InterPro" id="IPR000073">
    <property type="entry name" value="AB_hydrolase_1"/>
</dbReference>
<evidence type="ECO:0000313" key="3">
    <source>
        <dbReference type="Proteomes" id="UP000242645"/>
    </source>
</evidence>
<sequence length="295" mass="32476">MPKYTIRSHTLRQRGRQLIIELWPNENAGALLFYPGTMSSPFQYRPLLSALHQAGLTVAALHLTSHGLNPHTSSFSFDDLLHDGLDAEQWLSNAGFTSPAVCGHSQGGILALAHAAASHKLTAVFPISGVLPQQAKAVSLTLFRAFAGRRERLMNVINRMARFLPWLPIPVAAYLSLRRISAGAQCASIDFSKIRWSYPLTFLAGLFNATLSPHLRCPLYFFNARNDALFTPELINETFNLLDAPHKTMIWLPDGGHLAAMCPSLCRYMACIIATACASLQLPLRLTRRGAEDGL</sequence>
<reference evidence="2 3" key="1">
    <citation type="journal article" date="2017" name="ISME J.">
        <title>Genome of 'Ca. Desulfovibrio trichonymphae', an H2-oxidizing bacterium in a tripartite symbiotic system within a protist cell in the termite gut.</title>
        <authorList>
            <person name="Kuwahara H."/>
            <person name="Yuki M."/>
            <person name="Izawa K."/>
            <person name="Ohkuma M."/>
            <person name="Hongoh Y."/>
        </authorList>
    </citation>
    <scope>NUCLEOTIDE SEQUENCE [LARGE SCALE GENOMIC DNA]</scope>
    <source>
        <strain evidence="2 3">Rs-N31</strain>
    </source>
</reference>
<feature type="domain" description="AB hydrolase-1" evidence="1">
    <location>
        <begin position="35"/>
        <end position="260"/>
    </location>
</feature>
<evidence type="ECO:0000259" key="1">
    <source>
        <dbReference type="Pfam" id="PF12697"/>
    </source>
</evidence>
<gene>
    <name evidence="2" type="ORF">RSDT_0305</name>
</gene>
<dbReference type="KEGG" id="dtr:RSDT_0305"/>
<dbReference type="Gene3D" id="3.40.50.1820">
    <property type="entry name" value="alpha/beta hydrolase"/>
    <property type="match status" value="1"/>
</dbReference>
<dbReference type="SUPFAM" id="SSF53474">
    <property type="entry name" value="alpha/beta-Hydrolases"/>
    <property type="match status" value="1"/>
</dbReference>
<evidence type="ECO:0000313" key="2">
    <source>
        <dbReference type="EMBL" id="BAV91817.1"/>
    </source>
</evidence>
<dbReference type="InterPro" id="IPR029058">
    <property type="entry name" value="AB_hydrolase_fold"/>
</dbReference>
<dbReference type="Pfam" id="PF12697">
    <property type="entry name" value="Abhydrolase_6"/>
    <property type="match status" value="1"/>
</dbReference>
<keyword evidence="3" id="KW-1185">Reference proteome</keyword>
<dbReference type="EMBL" id="AP017368">
    <property type="protein sequence ID" value="BAV91817.1"/>
    <property type="molecule type" value="Genomic_DNA"/>
</dbReference>
<name>A0A1J1DPP7_9BACT</name>